<dbReference type="Proteomes" id="UP001151529">
    <property type="component" value="Chromosome 9"/>
</dbReference>
<dbReference type="AlphaFoldDB" id="A0A9Q0NJM5"/>
<dbReference type="Pfam" id="PF01370">
    <property type="entry name" value="Epimerase"/>
    <property type="match status" value="1"/>
</dbReference>
<feature type="signal peptide" evidence="4">
    <location>
        <begin position="1"/>
        <end position="15"/>
    </location>
</feature>
<feature type="domain" description="NAD-dependent epimerase/dehydratase" evidence="5">
    <location>
        <begin position="29"/>
        <end position="221"/>
    </location>
</feature>
<dbReference type="PANTHER" id="PTHR10366:SF849">
    <property type="entry name" value="NAD-DEPENDENT EPIMERASE_DEHYDRATASE DOMAIN-CONTAINING PROTEIN"/>
    <property type="match status" value="1"/>
</dbReference>
<dbReference type="FunFam" id="3.40.50.720:FF:000085">
    <property type="entry name" value="Dihydroflavonol reductase"/>
    <property type="match status" value="1"/>
</dbReference>
<gene>
    <name evidence="6" type="ORF">OIU85_014680</name>
</gene>
<keyword evidence="2" id="KW-0560">Oxidoreductase</keyword>
<reference evidence="6" key="2">
    <citation type="journal article" date="2023" name="Int. J. Mol. Sci.">
        <title>De Novo Assembly and Annotation of 11 Diverse Shrub Willow (Salix) Genomes Reveals Novel Gene Organization in Sex-Linked Regions.</title>
        <authorList>
            <person name="Hyden B."/>
            <person name="Feng K."/>
            <person name="Yates T.B."/>
            <person name="Jawdy S."/>
            <person name="Cereghino C."/>
            <person name="Smart L.B."/>
            <person name="Muchero W."/>
        </authorList>
    </citation>
    <scope>NUCLEOTIDE SEQUENCE [LARGE SCALE GENOMIC DNA]</scope>
    <source>
        <tissue evidence="6">Shoot tip</tissue>
    </source>
</reference>
<dbReference type="GO" id="GO:0016616">
    <property type="term" value="F:oxidoreductase activity, acting on the CH-OH group of donors, NAD or NADP as acceptor"/>
    <property type="evidence" value="ECO:0007669"/>
    <property type="project" value="TreeGrafter"/>
</dbReference>
<dbReference type="EMBL" id="JAPFFL010000019">
    <property type="protein sequence ID" value="KAJ6670846.1"/>
    <property type="molecule type" value="Genomic_DNA"/>
</dbReference>
<evidence type="ECO:0000256" key="1">
    <source>
        <dbReference type="ARBA" id="ARBA00022857"/>
    </source>
</evidence>
<evidence type="ECO:0000256" key="2">
    <source>
        <dbReference type="ARBA" id="ARBA00023002"/>
    </source>
</evidence>
<evidence type="ECO:0000259" key="5">
    <source>
        <dbReference type="Pfam" id="PF01370"/>
    </source>
</evidence>
<dbReference type="OrthoDB" id="2735536at2759"/>
<feature type="chain" id="PRO_5040363922" description="NAD-dependent epimerase/dehydratase domain-containing protein" evidence="4">
    <location>
        <begin position="16"/>
        <end position="300"/>
    </location>
</feature>
<organism evidence="6 7">
    <name type="scientific">Salix viminalis</name>
    <name type="common">Common osier</name>
    <name type="synonym">Basket willow</name>
    <dbReference type="NCBI Taxonomy" id="40686"/>
    <lineage>
        <taxon>Eukaryota</taxon>
        <taxon>Viridiplantae</taxon>
        <taxon>Streptophyta</taxon>
        <taxon>Embryophyta</taxon>
        <taxon>Tracheophyta</taxon>
        <taxon>Spermatophyta</taxon>
        <taxon>Magnoliopsida</taxon>
        <taxon>eudicotyledons</taxon>
        <taxon>Gunneridae</taxon>
        <taxon>Pentapetalae</taxon>
        <taxon>rosids</taxon>
        <taxon>fabids</taxon>
        <taxon>Malpighiales</taxon>
        <taxon>Salicaceae</taxon>
        <taxon>Saliceae</taxon>
        <taxon>Salix</taxon>
    </lineage>
</organism>
<reference evidence="6" key="1">
    <citation type="submission" date="2022-11" db="EMBL/GenBank/DDBJ databases">
        <authorList>
            <person name="Hyden B.L."/>
            <person name="Feng K."/>
            <person name="Yates T."/>
            <person name="Jawdy S."/>
            <person name="Smart L.B."/>
            <person name="Muchero W."/>
        </authorList>
    </citation>
    <scope>NUCLEOTIDE SEQUENCE</scope>
    <source>
        <tissue evidence="6">Shoot tip</tissue>
    </source>
</reference>
<keyword evidence="7" id="KW-1185">Reference proteome</keyword>
<evidence type="ECO:0000256" key="4">
    <source>
        <dbReference type="SAM" id="SignalP"/>
    </source>
</evidence>
<keyword evidence="4" id="KW-0732">Signal</keyword>
<dbReference type="PANTHER" id="PTHR10366">
    <property type="entry name" value="NAD DEPENDENT EPIMERASE/DEHYDRATASE"/>
    <property type="match status" value="1"/>
</dbReference>
<accession>A0A9Q0NJM5</accession>
<comment type="similarity">
    <text evidence="3">Belongs to the NAD(P)-dependent epimerase/dehydratase family. Dihydroflavonol-4-reductase subfamily.</text>
</comment>
<dbReference type="InterPro" id="IPR050425">
    <property type="entry name" value="NAD(P)_dehydrat-like"/>
</dbReference>
<name>A0A9Q0NJM5_SALVM</name>
<dbReference type="InterPro" id="IPR001509">
    <property type="entry name" value="Epimerase_deHydtase"/>
</dbReference>
<protein>
    <recommendedName>
        <fullName evidence="5">NAD-dependent epimerase/dehydratase domain-containing protein</fullName>
    </recommendedName>
</protein>
<dbReference type="InterPro" id="IPR036291">
    <property type="entry name" value="NAD(P)-bd_dom_sf"/>
</dbReference>
<sequence>MILITLLILLICVVGDPKRTEHLLDLDGAKERLHLFKANLVEEGSFDPVVDGCESVFHVASPVFLGTNDPHADLIEPAVKGTENVLRSCARFPSVKRVILTSSMASVAFNGKPLTPDVVVDETWFSDFAFCVSNKLWYMASKTLAEETAWKFAKENGIDLVTINPGLVIGPLLQPTLNTSVELFLDRGALGAPRLPSEICRFVDVRDVAYAHIQALEIPSASGRYCLVGRVTHFSNAVKIAHELYPTLPLPEKCADDKASPLVYEVSKEKAKTLGLDYIPLEVSVKDTIESLKEKGFLNV</sequence>
<evidence type="ECO:0000256" key="3">
    <source>
        <dbReference type="ARBA" id="ARBA00023445"/>
    </source>
</evidence>
<dbReference type="Gene3D" id="3.40.50.720">
    <property type="entry name" value="NAD(P)-binding Rossmann-like Domain"/>
    <property type="match status" value="1"/>
</dbReference>
<evidence type="ECO:0000313" key="6">
    <source>
        <dbReference type="EMBL" id="KAJ6670846.1"/>
    </source>
</evidence>
<dbReference type="SUPFAM" id="SSF51735">
    <property type="entry name" value="NAD(P)-binding Rossmann-fold domains"/>
    <property type="match status" value="1"/>
</dbReference>
<dbReference type="CDD" id="cd08958">
    <property type="entry name" value="FR_SDR_e"/>
    <property type="match status" value="1"/>
</dbReference>
<comment type="caution">
    <text evidence="6">The sequence shown here is derived from an EMBL/GenBank/DDBJ whole genome shotgun (WGS) entry which is preliminary data.</text>
</comment>
<evidence type="ECO:0000313" key="7">
    <source>
        <dbReference type="Proteomes" id="UP001151529"/>
    </source>
</evidence>
<keyword evidence="1" id="KW-0521">NADP</keyword>
<proteinExistence type="inferred from homology"/>